<gene>
    <name evidence="10" type="ORF">AWH48_08030</name>
</gene>
<dbReference type="Gene3D" id="3.30.450.20">
    <property type="entry name" value="PAS domain"/>
    <property type="match status" value="1"/>
</dbReference>
<dbReference type="InterPro" id="IPR000014">
    <property type="entry name" value="PAS"/>
</dbReference>
<dbReference type="GO" id="GO:0003677">
    <property type="term" value="F:DNA binding"/>
    <property type="evidence" value="ECO:0007669"/>
    <property type="project" value="UniProtKB-KW"/>
</dbReference>
<dbReference type="InterPro" id="IPR030828">
    <property type="entry name" value="HTH_TyrR"/>
</dbReference>
<keyword evidence="4" id="KW-0805">Transcription regulation</keyword>
<evidence type="ECO:0000256" key="3">
    <source>
        <dbReference type="ARBA" id="ARBA00022840"/>
    </source>
</evidence>
<protein>
    <recommendedName>
        <fullName evidence="6">HTH-type transcriptional regulatory protein TyrR</fullName>
    </recommendedName>
</protein>
<evidence type="ECO:0000256" key="1">
    <source>
        <dbReference type="ARBA" id="ARBA00022741"/>
    </source>
</evidence>
<dbReference type="Pfam" id="PF00158">
    <property type="entry name" value="Sigma54_activat"/>
    <property type="match status" value="1"/>
</dbReference>
<evidence type="ECO:0000259" key="8">
    <source>
        <dbReference type="PROSITE" id="PS50112"/>
    </source>
</evidence>
<dbReference type="Pfam" id="PF18024">
    <property type="entry name" value="HTH_50"/>
    <property type="match status" value="1"/>
</dbReference>
<dbReference type="InterPro" id="IPR058031">
    <property type="entry name" value="AAA_lid_NorR"/>
</dbReference>
<evidence type="ECO:0000256" key="4">
    <source>
        <dbReference type="ARBA" id="ARBA00023015"/>
    </source>
</evidence>
<evidence type="ECO:0000313" key="10">
    <source>
        <dbReference type="EMBL" id="OAH54842.1"/>
    </source>
</evidence>
<evidence type="ECO:0000256" key="5">
    <source>
        <dbReference type="ARBA" id="ARBA00023163"/>
    </source>
</evidence>
<keyword evidence="10" id="KW-0808">Transferase</keyword>
<dbReference type="PROSITE" id="PS50113">
    <property type="entry name" value="PAC"/>
    <property type="match status" value="1"/>
</dbReference>
<dbReference type="SUPFAM" id="SSF52540">
    <property type="entry name" value="P-loop containing nucleoside triphosphate hydrolases"/>
    <property type="match status" value="1"/>
</dbReference>
<dbReference type="EMBL" id="LQWZ01000033">
    <property type="protein sequence ID" value="OAH54842.1"/>
    <property type="molecule type" value="Genomic_DNA"/>
</dbReference>
<dbReference type="AlphaFoldDB" id="A0A177KN97"/>
<dbReference type="InterPro" id="IPR003593">
    <property type="entry name" value="AAA+_ATPase"/>
</dbReference>
<keyword evidence="1" id="KW-0547">Nucleotide-binding</keyword>
<dbReference type="Pfam" id="PF25601">
    <property type="entry name" value="AAA_lid_14"/>
    <property type="match status" value="1"/>
</dbReference>
<dbReference type="PROSITE" id="PS00688">
    <property type="entry name" value="SIGMA54_INTERACT_3"/>
    <property type="match status" value="1"/>
</dbReference>
<comment type="caution">
    <text evidence="10">The sequence shown here is derived from an EMBL/GenBank/DDBJ whole genome shotgun (WGS) entry which is preliminary data.</text>
</comment>
<dbReference type="Proteomes" id="UP000077271">
    <property type="component" value="Unassembled WGS sequence"/>
</dbReference>
<dbReference type="InterPro" id="IPR025944">
    <property type="entry name" value="Sigma_54_int_dom_CS"/>
</dbReference>
<evidence type="ECO:0000313" key="11">
    <source>
        <dbReference type="Proteomes" id="UP000077271"/>
    </source>
</evidence>
<dbReference type="Gene3D" id="3.40.50.300">
    <property type="entry name" value="P-loop containing nucleotide triphosphate hydrolases"/>
    <property type="match status" value="1"/>
</dbReference>
<feature type="domain" description="PAC" evidence="9">
    <location>
        <begin position="71"/>
        <end position="122"/>
    </location>
</feature>
<accession>A0A177KN97</accession>
<evidence type="ECO:0000259" key="7">
    <source>
        <dbReference type="PROSITE" id="PS50045"/>
    </source>
</evidence>
<sequence length="448" mass="49970">MLVSKMFSDMINSLYDGVYITDGYGFTVKVNTAYERITGISSEKIIGLHMNDMEKAGYISKSVSVQVIQEKKAMTRMQELANGRKVIVSASPVFDQEQTILYVVSSVRDITELIQLKLENDELKENKAESEAETNGAEDFPFIVGDLKAKRLMRKVAKTNVTVCLTGESGVGKTMSASYIHRHSLRTGNPFIEVNCGALPANLIEAELFGYVGGAFTGALSKGKKGLIEMANRGTLFLDEIGDMPLELQVKLLKVLDDFSFTPVGSTVPRKVDIRVIAATNQPLEELVKNGAFREDLYYRLTVVPMCIPPLRERKKEIPGLLSYYLEQFNATYQEAVTLSADVFDELCEYRWPGNIRELKNVIEYLVVTASSAQVDVEQLPAKIQREPTQEFSLDGQIIPLKKATDQVERHLIEKAMRIHKTTRKAAEALQVSQSTIVAKMKGWSSSD</sequence>
<organism evidence="10 11">
    <name type="scientific">Domibacillus aminovorans</name>
    <dbReference type="NCBI Taxonomy" id="29332"/>
    <lineage>
        <taxon>Bacteria</taxon>
        <taxon>Bacillati</taxon>
        <taxon>Bacillota</taxon>
        <taxon>Bacilli</taxon>
        <taxon>Bacillales</taxon>
        <taxon>Bacillaceae</taxon>
        <taxon>Domibacillus</taxon>
    </lineage>
</organism>
<evidence type="ECO:0000259" key="9">
    <source>
        <dbReference type="PROSITE" id="PS50113"/>
    </source>
</evidence>
<dbReference type="GO" id="GO:0016301">
    <property type="term" value="F:kinase activity"/>
    <property type="evidence" value="ECO:0007669"/>
    <property type="project" value="UniProtKB-KW"/>
</dbReference>
<dbReference type="CDD" id="cd00009">
    <property type="entry name" value="AAA"/>
    <property type="match status" value="1"/>
</dbReference>
<dbReference type="PANTHER" id="PTHR32071">
    <property type="entry name" value="TRANSCRIPTIONAL REGULATORY PROTEIN"/>
    <property type="match status" value="1"/>
</dbReference>
<dbReference type="SUPFAM" id="SSF55785">
    <property type="entry name" value="PYP-like sensor domain (PAS domain)"/>
    <property type="match status" value="1"/>
</dbReference>
<dbReference type="PROSITE" id="PS50112">
    <property type="entry name" value="PAS"/>
    <property type="match status" value="1"/>
</dbReference>
<dbReference type="GO" id="GO:0005524">
    <property type="term" value="F:ATP binding"/>
    <property type="evidence" value="ECO:0007669"/>
    <property type="project" value="UniProtKB-KW"/>
</dbReference>
<dbReference type="InterPro" id="IPR000700">
    <property type="entry name" value="PAS-assoc_C"/>
</dbReference>
<proteinExistence type="predicted"/>
<keyword evidence="2" id="KW-0058">Aromatic hydrocarbons catabolism</keyword>
<dbReference type="NCBIfam" id="TIGR00229">
    <property type="entry name" value="sensory_box"/>
    <property type="match status" value="1"/>
</dbReference>
<dbReference type="Gene3D" id="1.10.10.60">
    <property type="entry name" value="Homeodomain-like"/>
    <property type="match status" value="1"/>
</dbReference>
<evidence type="ECO:0000256" key="2">
    <source>
        <dbReference type="ARBA" id="ARBA00022797"/>
    </source>
</evidence>
<dbReference type="CDD" id="cd00130">
    <property type="entry name" value="PAS"/>
    <property type="match status" value="1"/>
</dbReference>
<dbReference type="InterPro" id="IPR002078">
    <property type="entry name" value="Sigma_54_int"/>
</dbReference>
<keyword evidence="10" id="KW-0418">Kinase</keyword>
<dbReference type="SMART" id="SM00382">
    <property type="entry name" value="AAA"/>
    <property type="match status" value="1"/>
</dbReference>
<dbReference type="PROSITE" id="PS50045">
    <property type="entry name" value="SIGMA54_INTERACT_4"/>
    <property type="match status" value="1"/>
</dbReference>
<feature type="domain" description="PAS" evidence="8">
    <location>
        <begin position="3"/>
        <end position="47"/>
    </location>
</feature>
<dbReference type="InterPro" id="IPR013767">
    <property type="entry name" value="PAS_fold"/>
</dbReference>
<keyword evidence="5" id="KW-0804">Transcription</keyword>
<feature type="domain" description="Sigma-54 factor interaction" evidence="7">
    <location>
        <begin position="148"/>
        <end position="368"/>
    </location>
</feature>
<evidence type="ECO:0000256" key="6">
    <source>
        <dbReference type="ARBA" id="ARBA00029500"/>
    </source>
</evidence>
<dbReference type="Pfam" id="PF00989">
    <property type="entry name" value="PAS"/>
    <property type="match status" value="1"/>
</dbReference>
<dbReference type="InterPro" id="IPR027417">
    <property type="entry name" value="P-loop_NTPase"/>
</dbReference>
<dbReference type="GO" id="GO:0006355">
    <property type="term" value="P:regulation of DNA-templated transcription"/>
    <property type="evidence" value="ECO:0007669"/>
    <property type="project" value="InterPro"/>
</dbReference>
<dbReference type="PANTHER" id="PTHR32071:SF57">
    <property type="entry name" value="C4-DICARBOXYLATE TRANSPORT TRANSCRIPTIONAL REGULATORY PROTEIN DCTD"/>
    <property type="match status" value="1"/>
</dbReference>
<dbReference type="InterPro" id="IPR009057">
    <property type="entry name" value="Homeodomain-like_sf"/>
</dbReference>
<dbReference type="FunFam" id="3.40.50.300:FF:000006">
    <property type="entry name" value="DNA-binding transcriptional regulator NtrC"/>
    <property type="match status" value="1"/>
</dbReference>
<name>A0A177KN97_9BACI</name>
<keyword evidence="3" id="KW-0067">ATP-binding</keyword>
<reference evidence="10 11" key="1">
    <citation type="submission" date="2016-01" db="EMBL/GenBank/DDBJ databases">
        <title>Investigation of taxonomic status of Bacillus aminovorans.</title>
        <authorList>
            <person name="Verma A."/>
            <person name="Pal Y."/>
            <person name="Krishnamurthi S."/>
        </authorList>
    </citation>
    <scope>NUCLEOTIDE SEQUENCE [LARGE SCALE GENOMIC DNA]</scope>
    <source>
        <strain evidence="10 11">DSM 4337</strain>
    </source>
</reference>
<dbReference type="Gene3D" id="1.10.8.60">
    <property type="match status" value="1"/>
</dbReference>
<dbReference type="SUPFAM" id="SSF46689">
    <property type="entry name" value="Homeodomain-like"/>
    <property type="match status" value="1"/>
</dbReference>
<dbReference type="InterPro" id="IPR035965">
    <property type="entry name" value="PAS-like_dom_sf"/>
</dbReference>